<comment type="caution">
    <text evidence="2">The sequence shown here is derived from an EMBL/GenBank/DDBJ whole genome shotgun (WGS) entry which is preliminary data.</text>
</comment>
<gene>
    <name evidence="2" type="ORF">OXX778_LOCUS13958</name>
</gene>
<feature type="transmembrane region" description="Helical" evidence="1">
    <location>
        <begin position="176"/>
        <end position="195"/>
    </location>
</feature>
<dbReference type="Proteomes" id="UP000663879">
    <property type="component" value="Unassembled WGS sequence"/>
</dbReference>
<keyword evidence="3" id="KW-1185">Reference proteome</keyword>
<feature type="transmembrane region" description="Helical" evidence="1">
    <location>
        <begin position="135"/>
        <end position="156"/>
    </location>
</feature>
<feature type="transmembrane region" description="Helical" evidence="1">
    <location>
        <begin position="109"/>
        <end position="129"/>
    </location>
</feature>
<feature type="transmembrane region" description="Helical" evidence="1">
    <location>
        <begin position="274"/>
        <end position="298"/>
    </location>
</feature>
<feature type="transmembrane region" description="Helical" evidence="1">
    <location>
        <begin position="12"/>
        <end position="35"/>
    </location>
</feature>
<reference evidence="2" key="1">
    <citation type="submission" date="2021-02" db="EMBL/GenBank/DDBJ databases">
        <authorList>
            <person name="Nowell W R."/>
        </authorList>
    </citation>
    <scope>NUCLEOTIDE SEQUENCE</scope>
    <source>
        <strain evidence="2">Ploen Becks lab</strain>
    </source>
</reference>
<keyword evidence="1" id="KW-1133">Transmembrane helix</keyword>
<feature type="transmembrane region" description="Helical" evidence="1">
    <location>
        <begin position="243"/>
        <end position="262"/>
    </location>
</feature>
<dbReference type="PANTHER" id="PTHR33802:SF1">
    <property type="entry name" value="XK-RELATED PROTEIN"/>
    <property type="match status" value="1"/>
</dbReference>
<dbReference type="OrthoDB" id="5586934at2759"/>
<dbReference type="AlphaFoldDB" id="A0A814D5X8"/>
<proteinExistence type="predicted"/>
<evidence type="ECO:0000256" key="1">
    <source>
        <dbReference type="SAM" id="Phobius"/>
    </source>
</evidence>
<feature type="transmembrane region" description="Helical" evidence="1">
    <location>
        <begin position="215"/>
        <end position="234"/>
    </location>
</feature>
<protein>
    <submittedName>
        <fullName evidence="2">Uncharacterized protein</fullName>
    </submittedName>
</protein>
<accession>A0A814D5X8</accession>
<keyword evidence="1" id="KW-0812">Transmembrane</keyword>
<name>A0A814D5X8_9BILA</name>
<dbReference type="PANTHER" id="PTHR33802">
    <property type="entry name" value="SI:CH211-161H7.5-RELATED"/>
    <property type="match status" value="1"/>
</dbReference>
<organism evidence="2 3">
    <name type="scientific">Brachionus calyciflorus</name>
    <dbReference type="NCBI Taxonomy" id="104777"/>
    <lineage>
        <taxon>Eukaryota</taxon>
        <taxon>Metazoa</taxon>
        <taxon>Spiralia</taxon>
        <taxon>Gnathifera</taxon>
        <taxon>Rotifera</taxon>
        <taxon>Eurotatoria</taxon>
        <taxon>Monogononta</taxon>
        <taxon>Pseudotrocha</taxon>
        <taxon>Ploima</taxon>
        <taxon>Brachionidae</taxon>
        <taxon>Brachionus</taxon>
    </lineage>
</organism>
<sequence>MALFPDKTLHNWLKVSLIMGNILIYVAMVSFNVLASFPQNTTKKLFPTDVGGTSDAYYLEVTPAGWVFSTIWTIIFIWNGLWLIYAFINIFRRLKDNTLFYRRFDFLNFGVFIAFIVNNLSIIAWLFLWTNKFPGWALLLIVFCVVPLDVALIIYYRKLDHCKQEMKEHGYKKDLVFSRILIQNGLATFATWLTLATNLNFATFLTYDCGANQDIASTIILFIILIIAVVYFIIENFIWQKYLLYNFSPWFVINFALIGSIVKNYKASSPTRNNIITVILFVITMILAITKIVFFILYKTACKNRVNRKIFQREQKIEETKVEMS</sequence>
<feature type="transmembrane region" description="Helical" evidence="1">
    <location>
        <begin position="66"/>
        <end position="88"/>
    </location>
</feature>
<dbReference type="EMBL" id="CAJNOC010002785">
    <property type="protein sequence ID" value="CAF0951331.1"/>
    <property type="molecule type" value="Genomic_DNA"/>
</dbReference>
<evidence type="ECO:0000313" key="2">
    <source>
        <dbReference type="EMBL" id="CAF0951331.1"/>
    </source>
</evidence>
<keyword evidence="1" id="KW-0472">Membrane</keyword>
<evidence type="ECO:0000313" key="3">
    <source>
        <dbReference type="Proteomes" id="UP000663879"/>
    </source>
</evidence>